<dbReference type="Gene3D" id="2.40.10.340">
    <property type="entry name" value="Rod shape-determining protein MreC, domain 1"/>
    <property type="match status" value="1"/>
</dbReference>
<accession>A0A8J4HCJ0</accession>
<evidence type="ECO:0000256" key="6">
    <source>
        <dbReference type="SAM" id="Coils"/>
    </source>
</evidence>
<dbReference type="InterPro" id="IPR055342">
    <property type="entry name" value="MreC_beta-barrel_core"/>
</dbReference>
<evidence type="ECO:0000256" key="4">
    <source>
        <dbReference type="ARBA" id="ARBA00032089"/>
    </source>
</evidence>
<comment type="similarity">
    <text evidence="1 5">Belongs to the MreC family.</text>
</comment>
<evidence type="ECO:0000256" key="5">
    <source>
        <dbReference type="PIRNR" id="PIRNR038471"/>
    </source>
</evidence>
<keyword evidence="3 5" id="KW-0133">Cell shape</keyword>
<feature type="domain" description="Rod shape-determining protein MreC beta-barrel core" evidence="7">
    <location>
        <begin position="126"/>
        <end position="264"/>
    </location>
</feature>
<dbReference type="InterPro" id="IPR042175">
    <property type="entry name" value="Cell/Rod_MreC_2"/>
</dbReference>
<dbReference type="NCBIfam" id="NF010512">
    <property type="entry name" value="PRK13922.12-1"/>
    <property type="match status" value="1"/>
</dbReference>
<protein>
    <recommendedName>
        <fullName evidence="2 5">Cell shape-determining protein MreC</fullName>
    </recommendedName>
    <alternativeName>
        <fullName evidence="4 5">Cell shape protein MreC</fullName>
    </alternativeName>
</protein>
<reference evidence="8" key="1">
    <citation type="journal article" date="2020" name="mSystems">
        <title>Genome- and Community-Level Interaction Insights into Carbon Utilization and Element Cycling Functions of Hydrothermarchaeota in Hydrothermal Sediment.</title>
        <authorList>
            <person name="Zhou Z."/>
            <person name="Liu Y."/>
            <person name="Xu W."/>
            <person name="Pan J."/>
            <person name="Luo Z.H."/>
            <person name="Li M."/>
        </authorList>
    </citation>
    <scope>NUCLEOTIDE SEQUENCE</scope>
    <source>
        <strain evidence="8">SpSt-997</strain>
    </source>
</reference>
<dbReference type="InterPro" id="IPR007221">
    <property type="entry name" value="MreC"/>
</dbReference>
<organism evidence="8">
    <name type="scientific">Acidicaldus sp</name>
    <dbReference type="NCBI Taxonomy" id="1872105"/>
    <lineage>
        <taxon>Bacteria</taxon>
        <taxon>Pseudomonadati</taxon>
        <taxon>Pseudomonadota</taxon>
        <taxon>Alphaproteobacteria</taxon>
        <taxon>Acetobacterales</taxon>
        <taxon>Acetobacteraceae</taxon>
        <taxon>Acidicaldus</taxon>
    </lineage>
</organism>
<comment type="caution">
    <text evidence="8">The sequence shown here is derived from an EMBL/GenBank/DDBJ whole genome shotgun (WGS) entry which is preliminary data.</text>
</comment>
<dbReference type="Pfam" id="PF04085">
    <property type="entry name" value="MreC"/>
    <property type="match status" value="1"/>
</dbReference>
<gene>
    <name evidence="8" type="primary">mreC</name>
    <name evidence="8" type="ORF">ENY07_11325</name>
</gene>
<feature type="coiled-coil region" evidence="6">
    <location>
        <begin position="83"/>
        <end position="110"/>
    </location>
</feature>
<evidence type="ECO:0000256" key="2">
    <source>
        <dbReference type="ARBA" id="ARBA00013855"/>
    </source>
</evidence>
<sequence length="291" mass="31137">MIRLSIPARQALGRLVLPLLIAAACVLLLLGRADTGLTERARAALGDTLAPLYGVLAAPLARVHDGLDNALHLFSLVGDNARLRAENERLRQWQAVALTLEAENAELRADLHWIPDPAAAYVTARVVADAGGVYARSVLLSVGPNHNVARGEVALDDHGIVGRVTELGTRSARVLLITDINSRIPVTLEQSRGRAILAGTNGDLPKLLYWPEESPPLEGERVVTSAEAKAFPAGLPVGVVHYAGPHQPEVIPAARLERLDIVRLFDYRLGGVPPPETDARRLPRRAAGAPP</sequence>
<dbReference type="AlphaFoldDB" id="A0A8J4HCJ0"/>
<comment type="function">
    <text evidence="5">Involved in formation and maintenance of cell shape.</text>
</comment>
<dbReference type="PIRSF" id="PIRSF038471">
    <property type="entry name" value="MreC"/>
    <property type="match status" value="1"/>
</dbReference>
<dbReference type="EMBL" id="DTQM01000216">
    <property type="protein sequence ID" value="HGC43793.1"/>
    <property type="molecule type" value="Genomic_DNA"/>
</dbReference>
<dbReference type="PANTHER" id="PTHR34138">
    <property type="entry name" value="CELL SHAPE-DETERMINING PROTEIN MREC"/>
    <property type="match status" value="1"/>
</dbReference>
<evidence type="ECO:0000313" key="8">
    <source>
        <dbReference type="EMBL" id="HGC43793.1"/>
    </source>
</evidence>
<dbReference type="PANTHER" id="PTHR34138:SF1">
    <property type="entry name" value="CELL SHAPE-DETERMINING PROTEIN MREC"/>
    <property type="match status" value="1"/>
</dbReference>
<name>A0A8J4HCJ0_9PROT</name>
<evidence type="ECO:0000256" key="3">
    <source>
        <dbReference type="ARBA" id="ARBA00022960"/>
    </source>
</evidence>
<evidence type="ECO:0000256" key="1">
    <source>
        <dbReference type="ARBA" id="ARBA00009369"/>
    </source>
</evidence>
<dbReference type="GO" id="GO:0005886">
    <property type="term" value="C:plasma membrane"/>
    <property type="evidence" value="ECO:0007669"/>
    <property type="project" value="TreeGrafter"/>
</dbReference>
<proteinExistence type="inferred from homology"/>
<evidence type="ECO:0000259" key="7">
    <source>
        <dbReference type="Pfam" id="PF04085"/>
    </source>
</evidence>
<dbReference type="GO" id="GO:0008360">
    <property type="term" value="P:regulation of cell shape"/>
    <property type="evidence" value="ECO:0007669"/>
    <property type="project" value="UniProtKB-KW"/>
</dbReference>
<keyword evidence="6" id="KW-0175">Coiled coil</keyword>
<dbReference type="PROSITE" id="PS51257">
    <property type="entry name" value="PROKAR_LIPOPROTEIN"/>
    <property type="match status" value="1"/>
</dbReference>
<dbReference type="Gene3D" id="2.40.10.350">
    <property type="entry name" value="Rod shape-determining protein MreC, domain 2"/>
    <property type="match status" value="1"/>
</dbReference>
<dbReference type="InterPro" id="IPR042177">
    <property type="entry name" value="Cell/Rod_1"/>
</dbReference>